<keyword evidence="8" id="KW-1003">Cell membrane</keyword>
<evidence type="ECO:0000256" key="24">
    <source>
        <dbReference type="SAM" id="MobiDB-lite"/>
    </source>
</evidence>
<evidence type="ECO:0000256" key="26">
    <source>
        <dbReference type="SAM" id="SignalP"/>
    </source>
</evidence>
<dbReference type="Gene3D" id="1.20.1250.10">
    <property type="match status" value="1"/>
</dbReference>
<feature type="region of interest" description="Disordered" evidence="24">
    <location>
        <begin position="158"/>
        <end position="179"/>
    </location>
</feature>
<feature type="transmembrane region" description="Helical" evidence="25">
    <location>
        <begin position="185"/>
        <end position="203"/>
    </location>
</feature>
<sequence>MKQAKTAEITCLLLLLFSGLVVCSHVAGSPLTDDVATLDLLKENIPQDYNIPAQYIEKEVGGACWLQLNLYPVETSLKALALKFGNLSPNRANITMFITMLQGLRFTLDNEELEVTMQVFKCHYRRVRWSTGQYFNHIKDIFEAATQSPGRFHCAPPPCPAPTSPPALPGNKQHGKNGRERSKHGLLALLLIPCITFLAFSIFKSPEGFNIITGICSVKQLVLKFEERDD</sequence>
<evidence type="ECO:0000256" key="2">
    <source>
        <dbReference type="ARBA" id="ARBA00004251"/>
    </source>
</evidence>
<dbReference type="InterPro" id="IPR009079">
    <property type="entry name" value="4_helix_cytokine-like_core"/>
</dbReference>
<dbReference type="GO" id="GO:0005125">
    <property type="term" value="F:cytokine activity"/>
    <property type="evidence" value="ECO:0007669"/>
    <property type="project" value="TreeGrafter"/>
</dbReference>
<dbReference type="GO" id="GO:0008083">
    <property type="term" value="F:growth factor activity"/>
    <property type="evidence" value="ECO:0007669"/>
    <property type="project" value="UniProtKB-KW"/>
</dbReference>
<feature type="signal peptide" evidence="26">
    <location>
        <begin position="1"/>
        <end position="23"/>
    </location>
</feature>
<evidence type="ECO:0000256" key="20">
    <source>
        <dbReference type="ARBA" id="ARBA00023273"/>
    </source>
</evidence>
<dbReference type="AlphaFoldDB" id="A0A6J2V7Z8"/>
<proteinExistence type="inferred from homology"/>
<dbReference type="GeneID" id="115810079"/>
<keyword evidence="9" id="KW-0963">Cytoplasm</keyword>
<evidence type="ECO:0000313" key="28">
    <source>
        <dbReference type="RefSeq" id="XP_030627893.1"/>
    </source>
</evidence>
<keyword evidence="18" id="KW-0325">Glycoprotein</keyword>
<keyword evidence="14 25" id="KW-1133">Transmembrane helix</keyword>
<dbReference type="GO" id="GO:0007155">
    <property type="term" value="P:cell adhesion"/>
    <property type="evidence" value="ECO:0007669"/>
    <property type="project" value="UniProtKB-KW"/>
</dbReference>
<dbReference type="InterPro" id="IPR003452">
    <property type="entry name" value="SCF"/>
</dbReference>
<evidence type="ECO:0000256" key="25">
    <source>
        <dbReference type="SAM" id="Phobius"/>
    </source>
</evidence>
<protein>
    <recommendedName>
        <fullName evidence="7">Kit ligand</fullName>
    </recommendedName>
    <alternativeName>
        <fullName evidence="21">Mast cell growth factor</fullName>
    </alternativeName>
    <alternativeName>
        <fullName evidence="23">Stem cell factor</fullName>
    </alternativeName>
    <alternativeName>
        <fullName evidence="22">c-Kit ligand</fullName>
    </alternativeName>
</protein>
<keyword evidence="20" id="KW-0966">Cell projection</keyword>
<evidence type="ECO:0000256" key="18">
    <source>
        <dbReference type="ARBA" id="ARBA00023180"/>
    </source>
</evidence>
<gene>
    <name evidence="28" type="primary">kitlgb</name>
</gene>
<dbReference type="GO" id="GO:0030027">
    <property type="term" value="C:lamellipodium"/>
    <property type="evidence" value="ECO:0007669"/>
    <property type="project" value="UniProtKB-SubCell"/>
</dbReference>
<dbReference type="GO" id="GO:0005576">
    <property type="term" value="C:extracellular region"/>
    <property type="evidence" value="ECO:0007669"/>
    <property type="project" value="UniProtKB-SubCell"/>
</dbReference>
<feature type="chain" id="PRO_5026811744" description="Kit ligand" evidence="26">
    <location>
        <begin position="24"/>
        <end position="230"/>
    </location>
</feature>
<evidence type="ECO:0000256" key="15">
    <source>
        <dbReference type="ARBA" id="ARBA00023030"/>
    </source>
</evidence>
<evidence type="ECO:0000256" key="3">
    <source>
        <dbReference type="ARBA" id="ARBA00004486"/>
    </source>
</evidence>
<comment type="similarity">
    <text evidence="6">Belongs to the SCF family.</text>
</comment>
<evidence type="ECO:0000256" key="6">
    <source>
        <dbReference type="ARBA" id="ARBA00010419"/>
    </source>
</evidence>
<evidence type="ECO:0000256" key="13">
    <source>
        <dbReference type="ARBA" id="ARBA00022889"/>
    </source>
</evidence>
<evidence type="ECO:0000313" key="27">
    <source>
        <dbReference type="Proteomes" id="UP000504632"/>
    </source>
</evidence>
<evidence type="ECO:0000256" key="4">
    <source>
        <dbReference type="ARBA" id="ARBA00004510"/>
    </source>
</evidence>
<keyword evidence="11 25" id="KW-0812">Transmembrane</keyword>
<dbReference type="GO" id="GO:0005173">
    <property type="term" value="F:stem cell factor receptor binding"/>
    <property type="evidence" value="ECO:0007669"/>
    <property type="project" value="InterPro"/>
</dbReference>
<keyword evidence="19" id="KW-0206">Cytoskeleton</keyword>
<evidence type="ECO:0000256" key="12">
    <source>
        <dbReference type="ARBA" id="ARBA00022729"/>
    </source>
</evidence>
<keyword evidence="27" id="KW-1185">Reference proteome</keyword>
<evidence type="ECO:0000256" key="5">
    <source>
        <dbReference type="ARBA" id="ARBA00004613"/>
    </source>
</evidence>
<evidence type="ECO:0000256" key="17">
    <source>
        <dbReference type="ARBA" id="ARBA00023157"/>
    </source>
</evidence>
<dbReference type="CTD" id="553181"/>
<dbReference type="OrthoDB" id="8445223at2759"/>
<dbReference type="SUPFAM" id="SSF47266">
    <property type="entry name" value="4-helical cytokines"/>
    <property type="match status" value="1"/>
</dbReference>
<dbReference type="Pfam" id="PF02404">
    <property type="entry name" value="SCF"/>
    <property type="match status" value="1"/>
</dbReference>
<reference evidence="28" key="1">
    <citation type="submission" date="2025-08" db="UniProtKB">
        <authorList>
            <consortium name="RefSeq"/>
        </authorList>
    </citation>
    <scope>IDENTIFICATION</scope>
</reference>
<feature type="compositionally biased region" description="Pro residues" evidence="24">
    <location>
        <begin position="158"/>
        <end position="168"/>
    </location>
</feature>
<evidence type="ECO:0000256" key="9">
    <source>
        <dbReference type="ARBA" id="ARBA00022490"/>
    </source>
</evidence>
<dbReference type="PANTHER" id="PTHR11574:SF0">
    <property type="entry name" value="KIT LIGAND"/>
    <property type="match status" value="1"/>
</dbReference>
<keyword evidence="10" id="KW-0964">Secreted</keyword>
<keyword evidence="17" id="KW-1015">Disulfide bond</keyword>
<dbReference type="GO" id="GO:0030175">
    <property type="term" value="C:filopodium"/>
    <property type="evidence" value="ECO:0007669"/>
    <property type="project" value="UniProtKB-SubCell"/>
</dbReference>
<evidence type="ECO:0000256" key="16">
    <source>
        <dbReference type="ARBA" id="ARBA00023136"/>
    </source>
</evidence>
<evidence type="ECO:0000256" key="7">
    <source>
        <dbReference type="ARBA" id="ARBA00017304"/>
    </source>
</evidence>
<organism evidence="27 28">
    <name type="scientific">Chanos chanos</name>
    <name type="common">Milkfish</name>
    <name type="synonym">Mugil chanos</name>
    <dbReference type="NCBI Taxonomy" id="29144"/>
    <lineage>
        <taxon>Eukaryota</taxon>
        <taxon>Metazoa</taxon>
        <taxon>Chordata</taxon>
        <taxon>Craniata</taxon>
        <taxon>Vertebrata</taxon>
        <taxon>Euteleostomi</taxon>
        <taxon>Actinopterygii</taxon>
        <taxon>Neopterygii</taxon>
        <taxon>Teleostei</taxon>
        <taxon>Ostariophysi</taxon>
        <taxon>Gonorynchiformes</taxon>
        <taxon>Chanidae</taxon>
        <taxon>Chanos</taxon>
    </lineage>
</organism>
<dbReference type="RefSeq" id="XP_030627893.1">
    <property type="nucleotide sequence ID" value="XM_030772033.1"/>
</dbReference>
<name>A0A6J2V7Z8_CHACN</name>
<keyword evidence="16 25" id="KW-0472">Membrane</keyword>
<keyword evidence="13" id="KW-0130">Cell adhesion</keyword>
<evidence type="ECO:0000256" key="21">
    <source>
        <dbReference type="ARBA" id="ARBA00030364"/>
    </source>
</evidence>
<dbReference type="Proteomes" id="UP000504632">
    <property type="component" value="Chromosome 1"/>
</dbReference>
<evidence type="ECO:0000256" key="23">
    <source>
        <dbReference type="ARBA" id="ARBA00033123"/>
    </source>
</evidence>
<evidence type="ECO:0000256" key="1">
    <source>
        <dbReference type="ARBA" id="ARBA00004245"/>
    </source>
</evidence>
<evidence type="ECO:0000256" key="14">
    <source>
        <dbReference type="ARBA" id="ARBA00022989"/>
    </source>
</evidence>
<dbReference type="GO" id="GO:0008284">
    <property type="term" value="P:positive regulation of cell population proliferation"/>
    <property type="evidence" value="ECO:0007669"/>
    <property type="project" value="TreeGrafter"/>
</dbReference>
<evidence type="ECO:0000256" key="22">
    <source>
        <dbReference type="ARBA" id="ARBA00032898"/>
    </source>
</evidence>
<dbReference type="GO" id="GO:0005856">
    <property type="term" value="C:cytoskeleton"/>
    <property type="evidence" value="ECO:0007669"/>
    <property type="project" value="UniProtKB-SubCell"/>
</dbReference>
<accession>A0A6J2V7Z8</accession>
<evidence type="ECO:0000256" key="11">
    <source>
        <dbReference type="ARBA" id="ARBA00022692"/>
    </source>
</evidence>
<keyword evidence="15" id="KW-0339">Growth factor</keyword>
<dbReference type="GO" id="GO:0005886">
    <property type="term" value="C:plasma membrane"/>
    <property type="evidence" value="ECO:0007669"/>
    <property type="project" value="UniProtKB-SubCell"/>
</dbReference>
<evidence type="ECO:0000256" key="10">
    <source>
        <dbReference type="ARBA" id="ARBA00022525"/>
    </source>
</evidence>
<dbReference type="PANTHER" id="PTHR11574">
    <property type="entry name" value="KIT LIGAND"/>
    <property type="match status" value="1"/>
</dbReference>
<keyword evidence="12 26" id="KW-0732">Signal</keyword>
<comment type="subcellular location">
    <subcellularLocation>
        <location evidence="2">Cell membrane</location>
        <topology evidence="2">Single-pass type I membrane protein</topology>
    </subcellularLocation>
    <subcellularLocation>
        <location evidence="3">Cell projection</location>
        <location evidence="3">Filopodium</location>
    </subcellularLocation>
    <subcellularLocation>
        <location evidence="4">Cell projection</location>
        <location evidence="4">Lamellipodium</location>
    </subcellularLocation>
    <subcellularLocation>
        <location evidence="1">Cytoplasm</location>
        <location evidence="1">Cytoskeleton</location>
    </subcellularLocation>
    <subcellularLocation>
        <location evidence="5">Secreted</location>
    </subcellularLocation>
</comment>
<evidence type="ECO:0000256" key="8">
    <source>
        <dbReference type="ARBA" id="ARBA00022475"/>
    </source>
</evidence>
<dbReference type="InParanoid" id="A0A6J2V7Z8"/>
<evidence type="ECO:0000256" key="19">
    <source>
        <dbReference type="ARBA" id="ARBA00023212"/>
    </source>
</evidence>